<evidence type="ECO:0000256" key="1">
    <source>
        <dbReference type="SAM" id="Phobius"/>
    </source>
</evidence>
<dbReference type="Proteomes" id="UP000094285">
    <property type="component" value="Unassembled WGS sequence"/>
</dbReference>
<feature type="chain" id="PRO_5012091147" evidence="2">
    <location>
        <begin position="16"/>
        <end position="107"/>
    </location>
</feature>
<evidence type="ECO:0000313" key="4">
    <source>
        <dbReference type="Proteomes" id="UP000094285"/>
    </source>
</evidence>
<dbReference type="RefSeq" id="XP_020067361.1">
    <property type="nucleotide sequence ID" value="XM_020209108.1"/>
</dbReference>
<dbReference type="OrthoDB" id="2142503at2759"/>
<sequence>MKLTLVAWLIVLVGAYQHYCWCKCNTKSLVRAIDKCGTCTKEFCLEEDMSLCEIEDPDGSKMARRELSIILQCFQVESFKETVIVYLFIAAVGSLLAYVLYLDYIKA</sequence>
<keyword evidence="1" id="KW-1133">Transmembrane helix</keyword>
<proteinExistence type="predicted"/>
<keyword evidence="2" id="KW-0732">Signal</keyword>
<feature type="transmembrane region" description="Helical" evidence="1">
    <location>
        <begin position="83"/>
        <end position="102"/>
    </location>
</feature>
<dbReference type="AlphaFoldDB" id="A0A1E4SRU6"/>
<evidence type="ECO:0000256" key="2">
    <source>
        <dbReference type="SAM" id="SignalP"/>
    </source>
</evidence>
<protein>
    <submittedName>
        <fullName evidence="3">Uncharacterized protein</fullName>
    </submittedName>
</protein>
<dbReference type="PANTHER" id="PTHR36854">
    <property type="entry name" value="CHROMOSOME 9, WHOLE GENOME SHOTGUN SEQUENCE"/>
    <property type="match status" value="1"/>
</dbReference>
<evidence type="ECO:0000313" key="3">
    <source>
        <dbReference type="EMBL" id="ODV82239.1"/>
    </source>
</evidence>
<reference evidence="4" key="1">
    <citation type="submission" date="2016-05" db="EMBL/GenBank/DDBJ databases">
        <title>Comparative genomics of biotechnologically important yeasts.</title>
        <authorList>
            <consortium name="DOE Joint Genome Institute"/>
            <person name="Riley R."/>
            <person name="Haridas S."/>
            <person name="Wolfe K.H."/>
            <person name="Lopes M.R."/>
            <person name="Hittinger C.T."/>
            <person name="Goker M."/>
            <person name="Salamov A."/>
            <person name="Wisecaver J."/>
            <person name="Long T.M."/>
            <person name="Aerts A.L."/>
            <person name="Barry K."/>
            <person name="Choi C."/>
            <person name="Clum A."/>
            <person name="Coughlan A.Y."/>
            <person name="Deshpande S."/>
            <person name="Douglass A.P."/>
            <person name="Hanson S.J."/>
            <person name="Klenk H.-P."/>
            <person name="Labutti K."/>
            <person name="Lapidus A."/>
            <person name="Lindquist E."/>
            <person name="Lipzen A."/>
            <person name="Meier-Kolthoff J.P."/>
            <person name="Ohm R.A."/>
            <person name="Otillar R.P."/>
            <person name="Pangilinan J."/>
            <person name="Peng Y."/>
            <person name="Rokas A."/>
            <person name="Rosa C.A."/>
            <person name="Scheuner C."/>
            <person name="Sibirny A.A."/>
            <person name="Slot J.C."/>
            <person name="Stielow J.B."/>
            <person name="Sun H."/>
            <person name="Kurtzman C.P."/>
            <person name="Blackwell M."/>
            <person name="Grigoriev I.V."/>
            <person name="Jeffries T.W."/>
        </authorList>
    </citation>
    <scope>NUCLEOTIDE SEQUENCE [LARGE SCALE GENOMIC DNA]</scope>
    <source>
        <strain evidence="4">NRRL Y-17324</strain>
    </source>
</reference>
<dbReference type="GeneID" id="30983244"/>
<keyword evidence="1" id="KW-0472">Membrane</keyword>
<keyword evidence="1" id="KW-0812">Transmembrane</keyword>
<dbReference type="EMBL" id="KV453909">
    <property type="protein sequence ID" value="ODV82239.1"/>
    <property type="molecule type" value="Genomic_DNA"/>
</dbReference>
<gene>
    <name evidence="3" type="ORF">CANTADRAFT_44448</name>
</gene>
<accession>A0A1E4SRU6</accession>
<keyword evidence="4" id="KW-1185">Reference proteome</keyword>
<feature type="signal peptide" evidence="2">
    <location>
        <begin position="1"/>
        <end position="15"/>
    </location>
</feature>
<dbReference type="PANTHER" id="PTHR36854:SF1">
    <property type="entry name" value="TRANSMEMBRANE PROTEIN"/>
    <property type="match status" value="1"/>
</dbReference>
<organism evidence="3 4">
    <name type="scientific">Suhomyces tanzawaensis NRRL Y-17324</name>
    <dbReference type="NCBI Taxonomy" id="984487"/>
    <lineage>
        <taxon>Eukaryota</taxon>
        <taxon>Fungi</taxon>
        <taxon>Dikarya</taxon>
        <taxon>Ascomycota</taxon>
        <taxon>Saccharomycotina</taxon>
        <taxon>Pichiomycetes</taxon>
        <taxon>Debaryomycetaceae</taxon>
        <taxon>Suhomyces</taxon>
    </lineage>
</organism>
<name>A0A1E4SRU6_9ASCO</name>